<dbReference type="Proteomes" id="UP000717696">
    <property type="component" value="Unassembled WGS sequence"/>
</dbReference>
<reference evidence="7" key="1">
    <citation type="journal article" date="2021" name="Nat. Commun.">
        <title>Genetic determinants of endophytism in the Arabidopsis root mycobiome.</title>
        <authorList>
            <person name="Mesny F."/>
            <person name="Miyauchi S."/>
            <person name="Thiergart T."/>
            <person name="Pickel B."/>
            <person name="Atanasova L."/>
            <person name="Karlsson M."/>
            <person name="Huettel B."/>
            <person name="Barry K.W."/>
            <person name="Haridas S."/>
            <person name="Chen C."/>
            <person name="Bauer D."/>
            <person name="Andreopoulos W."/>
            <person name="Pangilinan J."/>
            <person name="LaButti K."/>
            <person name="Riley R."/>
            <person name="Lipzen A."/>
            <person name="Clum A."/>
            <person name="Drula E."/>
            <person name="Henrissat B."/>
            <person name="Kohler A."/>
            <person name="Grigoriev I.V."/>
            <person name="Martin F.M."/>
            <person name="Hacquard S."/>
        </authorList>
    </citation>
    <scope>NUCLEOTIDE SEQUENCE</scope>
    <source>
        <strain evidence="7">MPI-CAGE-AT-0021</strain>
    </source>
</reference>
<comment type="caution">
    <text evidence="7">The sequence shown here is derived from an EMBL/GenBank/DDBJ whole genome shotgun (WGS) entry which is preliminary data.</text>
</comment>
<evidence type="ECO:0000256" key="5">
    <source>
        <dbReference type="ARBA" id="ARBA00023136"/>
    </source>
</evidence>
<keyword evidence="3" id="KW-0812">Transmembrane</keyword>
<evidence type="ECO:0000256" key="3">
    <source>
        <dbReference type="ARBA" id="ARBA00022692"/>
    </source>
</evidence>
<dbReference type="PANTHER" id="PTHR10926">
    <property type="entry name" value="CELL CYCLE CONTROL PROTEIN 50"/>
    <property type="match status" value="1"/>
</dbReference>
<evidence type="ECO:0000256" key="4">
    <source>
        <dbReference type="ARBA" id="ARBA00022989"/>
    </source>
</evidence>
<dbReference type="GO" id="GO:0005794">
    <property type="term" value="C:Golgi apparatus"/>
    <property type="evidence" value="ECO:0007669"/>
    <property type="project" value="TreeGrafter"/>
</dbReference>
<dbReference type="Pfam" id="PF03381">
    <property type="entry name" value="CDC50"/>
    <property type="match status" value="1"/>
</dbReference>
<evidence type="ECO:0000313" key="7">
    <source>
        <dbReference type="EMBL" id="KAH7131730.1"/>
    </source>
</evidence>
<keyword evidence="4" id="KW-1133">Transmembrane helix</keyword>
<proteinExistence type="inferred from homology"/>
<protein>
    <submittedName>
        <fullName evidence="7">LEM3/CDC50 family protein</fullName>
    </submittedName>
</protein>
<sequence>MPSENINTHLKASTTGHPLLQWKRTNQSLSFDGVAKNYTLCTITCFLPDDLQPPELFHYHLTNFHQNHRKYVTSLDEAQLKGKAVSLDAVKDTCFPVTSGEGSNKGNRGPGQKKVIYPCGAIANSLFNDTFANPERFSAGLVPDATKLTTYNMSRNGIASGQGKPLFKPTTYPVANEPGSSNESAMVPPPNWAERFPNGYHLGNMFNLADDEAFMVWMHTAASPSFAKLAMRNDEEVMKRGLYQLQAVSRKSGAVPRVQN</sequence>
<gene>
    <name evidence="7" type="ORF">B0J13DRAFT_508838</name>
</gene>
<evidence type="ECO:0000256" key="6">
    <source>
        <dbReference type="PIRNR" id="PIRNR015840"/>
    </source>
</evidence>
<evidence type="ECO:0000256" key="2">
    <source>
        <dbReference type="ARBA" id="ARBA00009457"/>
    </source>
</evidence>
<evidence type="ECO:0000256" key="1">
    <source>
        <dbReference type="ARBA" id="ARBA00004141"/>
    </source>
</evidence>
<keyword evidence="5 6" id="KW-0472">Membrane</keyword>
<dbReference type="OrthoDB" id="340608at2759"/>
<dbReference type="GO" id="GO:0045332">
    <property type="term" value="P:phospholipid translocation"/>
    <property type="evidence" value="ECO:0007669"/>
    <property type="project" value="UniProtKB-UniRule"/>
</dbReference>
<dbReference type="InterPro" id="IPR005045">
    <property type="entry name" value="CDC50/LEM3_fam"/>
</dbReference>
<dbReference type="AlphaFoldDB" id="A0A9P9E4E5"/>
<dbReference type="GO" id="GO:0005783">
    <property type="term" value="C:endoplasmic reticulum"/>
    <property type="evidence" value="ECO:0007669"/>
    <property type="project" value="TreeGrafter"/>
</dbReference>
<accession>A0A9P9E4E5</accession>
<comment type="subcellular location">
    <subcellularLocation>
        <location evidence="1">Membrane</location>
        <topology evidence="1">Multi-pass membrane protein</topology>
    </subcellularLocation>
</comment>
<dbReference type="PANTHER" id="PTHR10926:SF0">
    <property type="entry name" value="CDC50, ISOFORM A"/>
    <property type="match status" value="1"/>
</dbReference>
<organism evidence="7 8">
    <name type="scientific">Dactylonectria estremocensis</name>
    <dbReference type="NCBI Taxonomy" id="1079267"/>
    <lineage>
        <taxon>Eukaryota</taxon>
        <taxon>Fungi</taxon>
        <taxon>Dikarya</taxon>
        <taxon>Ascomycota</taxon>
        <taxon>Pezizomycotina</taxon>
        <taxon>Sordariomycetes</taxon>
        <taxon>Hypocreomycetidae</taxon>
        <taxon>Hypocreales</taxon>
        <taxon>Nectriaceae</taxon>
        <taxon>Dactylonectria</taxon>
    </lineage>
</organism>
<dbReference type="EMBL" id="JAGMUU010000019">
    <property type="protein sequence ID" value="KAH7131730.1"/>
    <property type="molecule type" value="Genomic_DNA"/>
</dbReference>
<name>A0A9P9E4E5_9HYPO</name>
<dbReference type="GO" id="GO:0005886">
    <property type="term" value="C:plasma membrane"/>
    <property type="evidence" value="ECO:0007669"/>
    <property type="project" value="TreeGrafter"/>
</dbReference>
<dbReference type="PIRSF" id="PIRSF015840">
    <property type="entry name" value="DUF284_TM_euk"/>
    <property type="match status" value="1"/>
</dbReference>
<comment type="similarity">
    <text evidence="2 6">Belongs to the CDC50/LEM3 family.</text>
</comment>
<evidence type="ECO:0000313" key="8">
    <source>
        <dbReference type="Proteomes" id="UP000717696"/>
    </source>
</evidence>
<keyword evidence="8" id="KW-1185">Reference proteome</keyword>